<sequence length="463" mass="49051">MTMQTALPLTEEIWSALGGPPAAPGRLAFVGAGSLPSAFAVSDLAAASVAAAGLALSELVARTVGQAPRIVVDRRLASLWFGWSLAPRGWRLPPAWDDWSGDYRCADGWIRVHANAPAHRNAALRVLGQPTDRDEAARRVARLDGDALETAIVEAGGCAARMRRAGEWRAHPQGAAVAAEPLIAWDDWRAPARGHQAGENWRPAPGRPLQGLRVLDLTRVLAGPVATRFLAACGASVLRIDPPDWDEPAVVPEVTPGKSCARMDLRLPGDHARFMELLRDADVLVHGYRPGALEGLGLGAETRRALNPGLVEASLDAWGWTGPWQGRRGFDSLVQMSAGIAAAGMAWKGADTPTPLPVQALDHATGWVMAAAVLRGLVRRLDGGGHVARLSLARTAALLMAAGPSGDAGWRPAVAADYAPEEEATDWGPALRLRQPLSVAEVRLQWASPARRLGSDAPRWPAG</sequence>
<keyword evidence="2" id="KW-1185">Reference proteome</keyword>
<dbReference type="InterPro" id="IPR023606">
    <property type="entry name" value="CoA-Trfase_III_dom_1_sf"/>
</dbReference>
<keyword evidence="1" id="KW-0808">Transferase</keyword>
<reference evidence="1 2" key="1">
    <citation type="submission" date="2019-03" db="EMBL/GenBank/DDBJ databases">
        <title>Genomic Encyclopedia of Type Strains, Phase IV (KMG-IV): sequencing the most valuable type-strain genomes for metagenomic binning, comparative biology and taxonomic classification.</title>
        <authorList>
            <person name="Goeker M."/>
        </authorList>
    </citation>
    <scope>NUCLEOTIDE SEQUENCE [LARGE SCALE GENOMIC DNA]</scope>
    <source>
        <strain evidence="1 2">DSM 22958</strain>
    </source>
</reference>
<dbReference type="InterPro" id="IPR003673">
    <property type="entry name" value="CoA-Trfase_fam_III"/>
</dbReference>
<dbReference type="OrthoDB" id="9806585at2"/>
<evidence type="ECO:0000313" key="2">
    <source>
        <dbReference type="Proteomes" id="UP000294881"/>
    </source>
</evidence>
<dbReference type="SUPFAM" id="SSF89796">
    <property type="entry name" value="CoA-transferase family III (CaiB/BaiF)"/>
    <property type="match status" value="2"/>
</dbReference>
<comment type="caution">
    <text evidence="1">The sequence shown here is derived from an EMBL/GenBank/DDBJ whole genome shotgun (WGS) entry which is preliminary data.</text>
</comment>
<name>A0A4R2GTW1_9HYPH</name>
<dbReference type="GO" id="GO:0016740">
    <property type="term" value="F:transferase activity"/>
    <property type="evidence" value="ECO:0007669"/>
    <property type="project" value="UniProtKB-KW"/>
</dbReference>
<dbReference type="Gene3D" id="3.40.50.10540">
    <property type="entry name" value="Crotonobetainyl-coa:carnitine coa-transferase, domain 1"/>
    <property type="match status" value="1"/>
</dbReference>
<dbReference type="RefSeq" id="WP_132004758.1">
    <property type="nucleotide sequence ID" value="NZ_JBHUNN010000002.1"/>
</dbReference>
<proteinExistence type="predicted"/>
<organism evidence="1 2">
    <name type="scientific">Camelimonas lactis</name>
    <dbReference type="NCBI Taxonomy" id="659006"/>
    <lineage>
        <taxon>Bacteria</taxon>
        <taxon>Pseudomonadati</taxon>
        <taxon>Pseudomonadota</taxon>
        <taxon>Alphaproteobacteria</taxon>
        <taxon>Hyphomicrobiales</taxon>
        <taxon>Chelatococcaceae</taxon>
        <taxon>Camelimonas</taxon>
    </lineage>
</organism>
<dbReference type="PANTHER" id="PTHR48228:SF4">
    <property type="entry name" value="BLR3030 PROTEIN"/>
    <property type="match status" value="1"/>
</dbReference>
<accession>A0A4R2GTW1</accession>
<dbReference type="AlphaFoldDB" id="A0A4R2GTW1"/>
<protein>
    <submittedName>
        <fullName evidence="1">CoA transferase family III</fullName>
    </submittedName>
</protein>
<evidence type="ECO:0000313" key="1">
    <source>
        <dbReference type="EMBL" id="TCO14080.1"/>
    </source>
</evidence>
<dbReference type="EMBL" id="SLWL01000004">
    <property type="protein sequence ID" value="TCO14080.1"/>
    <property type="molecule type" value="Genomic_DNA"/>
</dbReference>
<dbReference type="Proteomes" id="UP000294881">
    <property type="component" value="Unassembled WGS sequence"/>
</dbReference>
<gene>
    <name evidence="1" type="ORF">EV666_10431</name>
</gene>
<dbReference type="Pfam" id="PF02515">
    <property type="entry name" value="CoA_transf_3"/>
    <property type="match status" value="1"/>
</dbReference>
<dbReference type="PANTHER" id="PTHR48228">
    <property type="entry name" value="SUCCINYL-COA--D-CITRAMALATE COA-TRANSFERASE"/>
    <property type="match status" value="1"/>
</dbReference>
<dbReference type="InterPro" id="IPR050509">
    <property type="entry name" value="CoA-transferase_III"/>
</dbReference>